<organism evidence="2 3">
    <name type="scientific">Paraphaeosphaeria minitans</name>
    <dbReference type="NCBI Taxonomy" id="565426"/>
    <lineage>
        <taxon>Eukaryota</taxon>
        <taxon>Fungi</taxon>
        <taxon>Dikarya</taxon>
        <taxon>Ascomycota</taxon>
        <taxon>Pezizomycotina</taxon>
        <taxon>Dothideomycetes</taxon>
        <taxon>Pleosporomycetidae</taxon>
        <taxon>Pleosporales</taxon>
        <taxon>Massarineae</taxon>
        <taxon>Didymosphaeriaceae</taxon>
        <taxon>Paraphaeosphaeria</taxon>
    </lineage>
</organism>
<gene>
    <name evidence="2" type="ORF">PMIN01_08177</name>
</gene>
<dbReference type="Proteomes" id="UP000756921">
    <property type="component" value="Unassembled WGS sequence"/>
</dbReference>
<feature type="region of interest" description="Disordered" evidence="1">
    <location>
        <begin position="1"/>
        <end position="33"/>
    </location>
</feature>
<accession>A0A9P6GGN8</accession>
<feature type="compositionally biased region" description="Basic and acidic residues" evidence="1">
    <location>
        <begin position="1"/>
        <end position="12"/>
    </location>
</feature>
<evidence type="ECO:0000313" key="2">
    <source>
        <dbReference type="EMBL" id="KAF9733834.1"/>
    </source>
</evidence>
<dbReference type="EMBL" id="WJXW01000008">
    <property type="protein sequence ID" value="KAF9733834.1"/>
    <property type="molecule type" value="Genomic_DNA"/>
</dbReference>
<comment type="caution">
    <text evidence="2">The sequence shown here is derived from an EMBL/GenBank/DDBJ whole genome shotgun (WGS) entry which is preliminary data.</text>
</comment>
<dbReference type="AlphaFoldDB" id="A0A9P6GGN8"/>
<proteinExistence type="predicted"/>
<reference evidence="2" key="1">
    <citation type="journal article" date="2020" name="Mol. Plant Microbe Interact.">
        <title>Genome Sequence of the Biocontrol Agent Coniothyrium minitans strain Conio (IMI 134523).</title>
        <authorList>
            <person name="Patel D."/>
            <person name="Shittu T.A."/>
            <person name="Baroncelli R."/>
            <person name="Muthumeenakshi S."/>
            <person name="Osborne T.H."/>
            <person name="Janganan T.K."/>
            <person name="Sreenivasaprasad S."/>
        </authorList>
    </citation>
    <scope>NUCLEOTIDE SEQUENCE</scope>
    <source>
        <strain evidence="2">Conio</strain>
    </source>
</reference>
<feature type="region of interest" description="Disordered" evidence="1">
    <location>
        <begin position="78"/>
        <end position="111"/>
    </location>
</feature>
<keyword evidence="3" id="KW-1185">Reference proteome</keyword>
<evidence type="ECO:0000313" key="3">
    <source>
        <dbReference type="Proteomes" id="UP000756921"/>
    </source>
</evidence>
<feature type="compositionally biased region" description="Basic and acidic residues" evidence="1">
    <location>
        <begin position="89"/>
        <end position="111"/>
    </location>
</feature>
<feature type="compositionally biased region" description="Polar residues" evidence="1">
    <location>
        <begin position="24"/>
        <end position="33"/>
    </location>
</feature>
<name>A0A9P6GGN8_9PLEO</name>
<sequence>MPEQPTEKRVAEVRTPYSRYDNEIPSSYKINNNKVSSTGYSGDEGPLFALMVLDIPDKIAEQEAVAFSFEAEATTCLLPQEVSSNRQESPMKDEADNGTAEEERTKPRDPDETMLVYPIVVRNRPRSGSSTCSANAMGCQIQGLMRLAWSIRP</sequence>
<evidence type="ECO:0000256" key="1">
    <source>
        <dbReference type="SAM" id="MobiDB-lite"/>
    </source>
</evidence>
<protein>
    <submittedName>
        <fullName evidence="2">Uncharacterized protein</fullName>
    </submittedName>
</protein>